<reference evidence="3 4" key="1">
    <citation type="submission" date="2023-08" db="EMBL/GenBank/DDBJ databases">
        <title>Black Yeasts Isolated from many extreme environments.</title>
        <authorList>
            <person name="Coleine C."/>
            <person name="Stajich J.E."/>
            <person name="Selbmann L."/>
        </authorList>
    </citation>
    <scope>NUCLEOTIDE SEQUENCE [LARGE SCALE GENOMIC DNA]</scope>
    <source>
        <strain evidence="3 4">CCFEE 5910</strain>
    </source>
</reference>
<feature type="compositionally biased region" description="Low complexity" evidence="1">
    <location>
        <begin position="80"/>
        <end position="92"/>
    </location>
</feature>
<gene>
    <name evidence="3" type="ORF">LTR05_006918</name>
</gene>
<dbReference type="EMBL" id="JAVRRJ010000007">
    <property type="protein sequence ID" value="KAK5083036.1"/>
    <property type="molecule type" value="Genomic_DNA"/>
</dbReference>
<feature type="compositionally biased region" description="Polar residues" evidence="1">
    <location>
        <begin position="210"/>
        <end position="219"/>
    </location>
</feature>
<feature type="chain" id="PRO_5042812748" evidence="2">
    <location>
        <begin position="19"/>
        <end position="283"/>
    </location>
</feature>
<feature type="compositionally biased region" description="Acidic residues" evidence="1">
    <location>
        <begin position="103"/>
        <end position="115"/>
    </location>
</feature>
<evidence type="ECO:0000256" key="1">
    <source>
        <dbReference type="SAM" id="MobiDB-lite"/>
    </source>
</evidence>
<organism evidence="3 4">
    <name type="scientific">Lithohypha guttulata</name>
    <dbReference type="NCBI Taxonomy" id="1690604"/>
    <lineage>
        <taxon>Eukaryota</taxon>
        <taxon>Fungi</taxon>
        <taxon>Dikarya</taxon>
        <taxon>Ascomycota</taxon>
        <taxon>Pezizomycotina</taxon>
        <taxon>Eurotiomycetes</taxon>
        <taxon>Chaetothyriomycetidae</taxon>
        <taxon>Chaetothyriales</taxon>
        <taxon>Trichomeriaceae</taxon>
        <taxon>Lithohypha</taxon>
    </lineage>
</organism>
<protein>
    <submittedName>
        <fullName evidence="3">Uncharacterized protein</fullName>
    </submittedName>
</protein>
<evidence type="ECO:0000313" key="3">
    <source>
        <dbReference type="EMBL" id="KAK5083036.1"/>
    </source>
</evidence>
<keyword evidence="4" id="KW-1185">Reference proteome</keyword>
<dbReference type="Proteomes" id="UP001309876">
    <property type="component" value="Unassembled WGS sequence"/>
</dbReference>
<feature type="region of interest" description="Disordered" evidence="1">
    <location>
        <begin position="63"/>
        <end position="283"/>
    </location>
</feature>
<feature type="compositionally biased region" description="Acidic residues" evidence="1">
    <location>
        <begin position="130"/>
        <end position="140"/>
    </location>
</feature>
<feature type="signal peptide" evidence="2">
    <location>
        <begin position="1"/>
        <end position="18"/>
    </location>
</feature>
<feature type="compositionally biased region" description="Polar residues" evidence="1">
    <location>
        <begin position="174"/>
        <end position="200"/>
    </location>
</feature>
<feature type="compositionally biased region" description="Low complexity" evidence="1">
    <location>
        <begin position="244"/>
        <end position="253"/>
    </location>
</feature>
<accession>A0AAN7SX86</accession>
<keyword evidence="2" id="KW-0732">Signal</keyword>
<evidence type="ECO:0000313" key="4">
    <source>
        <dbReference type="Proteomes" id="UP001309876"/>
    </source>
</evidence>
<sequence length="283" mass="28516">MKFSTVTLLSSAIASTSAFGRLQTSTDLSLPLALSVSIFHTSLTSAYALPNVARSDEVDVVKRHGRGSGSAEAGDEDAAEGAGPRQAGQRQRNGGGRNRGGGDDDDDNDDDDDDNAAAAAGGRVDRDGGADDTDDDDDDAAAGRGAASDNDDDDNVAGQGRGNTGGNNIDGLQANGTSPINQNSNSTGTSDDPPLTTGTPGSAVGVNATAPGSGSTTKEGTLPAGFPPPVPGEGFLAGEGEASGAGSSRAASMARREFRQARQVVRRAPTGPKNDLHQRMYDI</sequence>
<dbReference type="AlphaFoldDB" id="A0AAN7SX86"/>
<name>A0AAN7SX86_9EURO</name>
<evidence type="ECO:0000256" key="2">
    <source>
        <dbReference type="SAM" id="SignalP"/>
    </source>
</evidence>
<comment type="caution">
    <text evidence="3">The sequence shown here is derived from an EMBL/GenBank/DDBJ whole genome shotgun (WGS) entry which is preliminary data.</text>
</comment>
<proteinExistence type="predicted"/>
<feature type="compositionally biased region" description="Basic and acidic residues" evidence="1">
    <location>
        <begin position="274"/>
        <end position="283"/>
    </location>
</feature>